<dbReference type="RefSeq" id="XP_002500388.1">
    <property type="nucleotide sequence ID" value="XM_002500342.1"/>
</dbReference>
<dbReference type="OrthoDB" id="256303at2759"/>
<evidence type="ECO:0000256" key="2">
    <source>
        <dbReference type="ARBA" id="ARBA00022737"/>
    </source>
</evidence>
<dbReference type="EMBL" id="CP001324">
    <property type="protein sequence ID" value="ACO61646.1"/>
    <property type="molecule type" value="Genomic_DNA"/>
</dbReference>
<dbReference type="OMA" id="EAMDQSI"/>
<dbReference type="STRING" id="296587.C1E101"/>
<feature type="repeat" description="WD" evidence="3">
    <location>
        <begin position="264"/>
        <end position="305"/>
    </location>
</feature>
<accession>C1E101</accession>
<dbReference type="GeneID" id="8242022"/>
<dbReference type="PROSITE" id="PS50082">
    <property type="entry name" value="WD_REPEATS_2"/>
    <property type="match status" value="3"/>
</dbReference>
<evidence type="ECO:0000256" key="3">
    <source>
        <dbReference type="PROSITE-ProRule" id="PRU00221"/>
    </source>
</evidence>
<dbReference type="KEGG" id="mis:MICPUN_56697"/>
<organism evidence="5 6">
    <name type="scientific">Micromonas commoda (strain RCC299 / NOUM17 / CCMP2709)</name>
    <name type="common">Picoplanktonic green alga</name>
    <dbReference type="NCBI Taxonomy" id="296587"/>
    <lineage>
        <taxon>Eukaryota</taxon>
        <taxon>Viridiplantae</taxon>
        <taxon>Chlorophyta</taxon>
        <taxon>Mamiellophyceae</taxon>
        <taxon>Mamiellales</taxon>
        <taxon>Mamiellaceae</taxon>
        <taxon>Micromonas</taxon>
    </lineage>
</organism>
<evidence type="ECO:0000313" key="6">
    <source>
        <dbReference type="Proteomes" id="UP000002009"/>
    </source>
</evidence>
<dbReference type="SUPFAM" id="SSF50978">
    <property type="entry name" value="WD40 repeat-like"/>
    <property type="match status" value="1"/>
</dbReference>
<dbReference type="PANTHER" id="PTHR10971">
    <property type="entry name" value="MRNA EXPORT FACTOR AND BUB3"/>
    <property type="match status" value="1"/>
</dbReference>
<feature type="region of interest" description="Disordered" evidence="4">
    <location>
        <begin position="1"/>
        <end position="52"/>
    </location>
</feature>
<dbReference type="InterPro" id="IPR036322">
    <property type="entry name" value="WD40_repeat_dom_sf"/>
</dbReference>
<evidence type="ECO:0000256" key="4">
    <source>
        <dbReference type="SAM" id="MobiDB-lite"/>
    </source>
</evidence>
<feature type="compositionally biased region" description="Low complexity" evidence="4">
    <location>
        <begin position="17"/>
        <end position="42"/>
    </location>
</feature>
<dbReference type="Pfam" id="PF00400">
    <property type="entry name" value="WD40"/>
    <property type="match status" value="4"/>
</dbReference>
<evidence type="ECO:0000313" key="5">
    <source>
        <dbReference type="EMBL" id="ACO61646.1"/>
    </source>
</evidence>
<dbReference type="SMART" id="SM00320">
    <property type="entry name" value="WD40"/>
    <property type="match status" value="5"/>
</dbReference>
<keyword evidence="2" id="KW-0677">Repeat</keyword>
<dbReference type="eggNOG" id="KOG0647">
    <property type="taxonomic scope" value="Eukaryota"/>
</dbReference>
<reference evidence="5 6" key="1">
    <citation type="journal article" date="2009" name="Science">
        <title>Green evolution and dynamic adaptations revealed by genomes of the marine picoeukaryotes Micromonas.</title>
        <authorList>
            <person name="Worden A.Z."/>
            <person name="Lee J.H."/>
            <person name="Mock T."/>
            <person name="Rouze P."/>
            <person name="Simmons M.P."/>
            <person name="Aerts A.L."/>
            <person name="Allen A.E."/>
            <person name="Cuvelier M.L."/>
            <person name="Derelle E."/>
            <person name="Everett M.V."/>
            <person name="Foulon E."/>
            <person name="Grimwood J."/>
            <person name="Gundlach H."/>
            <person name="Henrissat B."/>
            <person name="Napoli C."/>
            <person name="McDonald S.M."/>
            <person name="Parker M.S."/>
            <person name="Rombauts S."/>
            <person name="Salamov A."/>
            <person name="Von Dassow P."/>
            <person name="Badger J.H."/>
            <person name="Coutinho P.M."/>
            <person name="Demir E."/>
            <person name="Dubchak I."/>
            <person name="Gentemann C."/>
            <person name="Eikrem W."/>
            <person name="Gready J.E."/>
            <person name="John U."/>
            <person name="Lanier W."/>
            <person name="Lindquist E.A."/>
            <person name="Lucas S."/>
            <person name="Mayer K.F."/>
            <person name="Moreau H."/>
            <person name="Not F."/>
            <person name="Otillar R."/>
            <person name="Panaud O."/>
            <person name="Pangilinan J."/>
            <person name="Paulsen I."/>
            <person name="Piegu B."/>
            <person name="Poliakov A."/>
            <person name="Robbens S."/>
            <person name="Schmutz J."/>
            <person name="Toulza E."/>
            <person name="Wyss T."/>
            <person name="Zelensky A."/>
            <person name="Zhou K."/>
            <person name="Armbrust E.V."/>
            <person name="Bhattacharya D."/>
            <person name="Goodenough U.W."/>
            <person name="Van de Peer Y."/>
            <person name="Grigoriev I.V."/>
        </authorList>
    </citation>
    <scope>NUCLEOTIDE SEQUENCE [LARGE SCALE GENOMIC DNA]</scope>
    <source>
        <strain evidence="6">RCC299 / NOUM17</strain>
    </source>
</reference>
<dbReference type="Proteomes" id="UP000002009">
    <property type="component" value="Chromosome 3"/>
</dbReference>
<feature type="repeat" description="WD" evidence="3">
    <location>
        <begin position="91"/>
        <end position="132"/>
    </location>
</feature>
<dbReference type="PROSITE" id="PS50294">
    <property type="entry name" value="WD_REPEATS_REGION"/>
    <property type="match status" value="1"/>
</dbReference>
<dbReference type="Gene3D" id="2.130.10.10">
    <property type="entry name" value="YVTN repeat-like/Quinoprotein amine dehydrogenase"/>
    <property type="match status" value="1"/>
</dbReference>
<dbReference type="InterPro" id="IPR001680">
    <property type="entry name" value="WD40_rpt"/>
</dbReference>
<dbReference type="FunFam" id="2.130.10.10:FF:000190">
    <property type="entry name" value="Nuclear pore complex subunit"/>
    <property type="match status" value="1"/>
</dbReference>
<evidence type="ECO:0000256" key="1">
    <source>
        <dbReference type="ARBA" id="ARBA00022574"/>
    </source>
</evidence>
<dbReference type="InParanoid" id="C1E101"/>
<feature type="compositionally biased region" description="Gly residues" evidence="4">
    <location>
        <begin position="7"/>
        <end position="16"/>
    </location>
</feature>
<keyword evidence="6" id="KW-1185">Reference proteome</keyword>
<proteinExistence type="predicted"/>
<dbReference type="FunCoup" id="C1E101">
    <property type="interactions" value="1967"/>
</dbReference>
<feature type="repeat" description="WD" evidence="3">
    <location>
        <begin position="132"/>
        <end position="173"/>
    </location>
</feature>
<dbReference type="AlphaFoldDB" id="C1E101"/>
<keyword evidence="1 3" id="KW-0853">WD repeat</keyword>
<protein>
    <submittedName>
        <fullName evidence="5">Uncharacterized protein</fullName>
    </submittedName>
</protein>
<gene>
    <name evidence="5" type="ORF">MICPUN_56697</name>
</gene>
<name>C1E101_MICCC</name>
<dbReference type="InterPro" id="IPR015943">
    <property type="entry name" value="WD40/YVTN_repeat-like_dom_sf"/>
</dbReference>
<sequence length="370" mass="40374">MSFGTPGAFGGGGGFGQPAQSPPGAFGAPSPTQPTQVPNPNNDFQVANPPNDGISSLSWSPVANFLVATAWDGDVYCYEVGNNGQAVPKASQKHQGPVLCSDWSHDGSAVFSGGCDNKAQKWDLATNTPTQVAQHDAPIKELCWIKEVNLLATGSWDKTLRYWDTRQPTPALQVQLPERCYALSCSHPLLVVGTAERHIQVYDLNNPNQPFKQLQSPLKYQTRTVAAFPDKSGYLVGSIEGRVAVQHVEDAQQSKNFTFKCHREQSDIYAVNDIKFHPTHGTFVTAGADGVFNFWDKDSKQRLKQMAKCNSTIPCGAFNRDGSIYAYAVSYDWSKGGQDPMAQSGQNNIFLHAVQESEVKPRPAAVRGRR</sequence>